<dbReference type="InterPro" id="IPR046357">
    <property type="entry name" value="PPIase_dom_sf"/>
</dbReference>
<dbReference type="PANTHER" id="PTHR47245">
    <property type="entry name" value="PEPTIDYLPROLYL ISOMERASE"/>
    <property type="match status" value="1"/>
</dbReference>
<gene>
    <name evidence="9" type="ORF">AWR36_012325</name>
</gene>
<dbReference type="EC" id="5.2.1.8" evidence="3"/>
<evidence type="ECO:0000256" key="6">
    <source>
        <dbReference type="ARBA" id="ARBA00023235"/>
    </source>
</evidence>
<dbReference type="InterPro" id="IPR050245">
    <property type="entry name" value="PrsA_foldase"/>
</dbReference>
<name>A0ABX4HXE0_9GAMM</name>
<dbReference type="Proteomes" id="UP000218427">
    <property type="component" value="Unassembled WGS sequence"/>
</dbReference>
<keyword evidence="10" id="KW-1185">Reference proteome</keyword>
<dbReference type="Gene3D" id="1.10.4030.10">
    <property type="entry name" value="Porin chaperone SurA, peptide-binding domain"/>
    <property type="match status" value="1"/>
</dbReference>
<evidence type="ECO:0000313" key="9">
    <source>
        <dbReference type="EMBL" id="PCO04777.1"/>
    </source>
</evidence>
<protein>
    <recommendedName>
        <fullName evidence="3">peptidylprolyl isomerase</fullName>
        <ecNumber evidence="3">5.2.1.8</ecNumber>
    </recommendedName>
</protein>
<dbReference type="EMBL" id="LRFG02000004">
    <property type="protein sequence ID" value="PCO04777.1"/>
    <property type="molecule type" value="Genomic_DNA"/>
</dbReference>
<keyword evidence="6 7" id="KW-0413">Isomerase</keyword>
<comment type="similarity">
    <text evidence="2">Belongs to the PpiC/parvulin rotamase family.</text>
</comment>
<accession>A0ABX4HXE0</accession>
<evidence type="ECO:0000256" key="2">
    <source>
        <dbReference type="ARBA" id="ARBA00007656"/>
    </source>
</evidence>
<feature type="domain" description="PpiC" evidence="8">
    <location>
        <begin position="114"/>
        <end position="226"/>
    </location>
</feature>
<sequence length="284" mass="32603">MSHTVLREPLLHFVLIGALLFGLSAVFSDTGTEQDEIVVTQSRINHLTAVFERRWQRPPTEPELNRLVDNFVREEVLYREALNLGLDRDDTVIRRRLRMKMEFLARDLVDTIEPEETVLRDYFADNAEHYLDPARFSIRQIYFDRAAHKNPDAVVETARALLWEGLPAAELGDSSLLQSSYKDETIDRLQRVFGQGFTDQLSELPKGEWAGPLQSAYGLHLVLVESASPPQTASFDQVRPSVLRDWQQAEKQKVLESQFENYRSNYQVRIEGDLNNSGTEVALQ</sequence>
<dbReference type="PROSITE" id="PS50198">
    <property type="entry name" value="PPIC_PPIASE_2"/>
    <property type="match status" value="1"/>
</dbReference>
<proteinExistence type="inferred from homology"/>
<organism evidence="9 10">
    <name type="scientific">Microbulbifer flavimaris</name>
    <dbReference type="NCBI Taxonomy" id="1781068"/>
    <lineage>
        <taxon>Bacteria</taxon>
        <taxon>Pseudomonadati</taxon>
        <taxon>Pseudomonadota</taxon>
        <taxon>Gammaproteobacteria</taxon>
        <taxon>Cellvibrionales</taxon>
        <taxon>Microbulbiferaceae</taxon>
        <taxon>Microbulbifer</taxon>
    </lineage>
</organism>
<reference evidence="9" key="1">
    <citation type="submission" date="2017-08" db="EMBL/GenBank/DDBJ databases">
        <title>Microbulbifer marisrubri sp. nov., a halophilic alphaproteobacterium isolated from marine sediment of the Yellow Sea, China.</title>
        <authorList>
            <person name="Zhang G."/>
            <person name="Xiong Q."/>
        </authorList>
    </citation>
    <scope>NUCLEOTIDE SEQUENCE [LARGE SCALE GENOMIC DNA]</scope>
    <source>
        <strain evidence="9">WRN-8</strain>
    </source>
</reference>
<dbReference type="PANTHER" id="PTHR47245:SF1">
    <property type="entry name" value="FOLDASE PROTEIN PRSA"/>
    <property type="match status" value="1"/>
</dbReference>
<dbReference type="RefSeq" id="WP_067085372.1">
    <property type="nucleotide sequence ID" value="NZ_LRFG02000004.1"/>
</dbReference>
<comment type="catalytic activity">
    <reaction evidence="1">
        <text>[protein]-peptidylproline (omega=180) = [protein]-peptidylproline (omega=0)</text>
        <dbReference type="Rhea" id="RHEA:16237"/>
        <dbReference type="Rhea" id="RHEA-COMP:10747"/>
        <dbReference type="Rhea" id="RHEA-COMP:10748"/>
        <dbReference type="ChEBI" id="CHEBI:83833"/>
        <dbReference type="ChEBI" id="CHEBI:83834"/>
        <dbReference type="EC" id="5.2.1.8"/>
    </reaction>
</comment>
<comment type="caution">
    <text evidence="9">The sequence shown here is derived from an EMBL/GenBank/DDBJ whole genome shotgun (WGS) entry which is preliminary data.</text>
</comment>
<evidence type="ECO:0000256" key="5">
    <source>
        <dbReference type="ARBA" id="ARBA00023110"/>
    </source>
</evidence>
<keyword evidence="4" id="KW-0732">Signal</keyword>
<evidence type="ECO:0000256" key="3">
    <source>
        <dbReference type="ARBA" id="ARBA00013194"/>
    </source>
</evidence>
<dbReference type="GO" id="GO:0016853">
    <property type="term" value="F:isomerase activity"/>
    <property type="evidence" value="ECO:0007669"/>
    <property type="project" value="UniProtKB-KW"/>
</dbReference>
<evidence type="ECO:0000256" key="4">
    <source>
        <dbReference type="ARBA" id="ARBA00022729"/>
    </source>
</evidence>
<evidence type="ECO:0000313" key="10">
    <source>
        <dbReference type="Proteomes" id="UP000218427"/>
    </source>
</evidence>
<evidence type="ECO:0000259" key="8">
    <source>
        <dbReference type="PROSITE" id="PS50198"/>
    </source>
</evidence>
<evidence type="ECO:0000256" key="1">
    <source>
        <dbReference type="ARBA" id="ARBA00000971"/>
    </source>
</evidence>
<dbReference type="InterPro" id="IPR000297">
    <property type="entry name" value="PPIase_PpiC"/>
</dbReference>
<dbReference type="Pfam" id="PF13145">
    <property type="entry name" value="Rotamase_2"/>
    <property type="match status" value="1"/>
</dbReference>
<evidence type="ECO:0000256" key="7">
    <source>
        <dbReference type="PROSITE-ProRule" id="PRU00278"/>
    </source>
</evidence>
<dbReference type="Gene3D" id="3.10.50.40">
    <property type="match status" value="1"/>
</dbReference>
<keyword evidence="5 7" id="KW-0697">Rotamase</keyword>